<gene>
    <name evidence="8" type="ORF">GR183_01810</name>
</gene>
<proteinExistence type="predicted"/>
<dbReference type="GO" id="GO:0020037">
    <property type="term" value="F:heme binding"/>
    <property type="evidence" value="ECO:0007669"/>
    <property type="project" value="InterPro"/>
</dbReference>
<keyword evidence="5 6" id="KW-0408">Iron</keyword>
<evidence type="ECO:0000313" key="9">
    <source>
        <dbReference type="Proteomes" id="UP000433101"/>
    </source>
</evidence>
<dbReference type="EMBL" id="WUMV01000001">
    <property type="protein sequence ID" value="MXN63625.1"/>
    <property type="molecule type" value="Genomic_DNA"/>
</dbReference>
<evidence type="ECO:0000256" key="5">
    <source>
        <dbReference type="ARBA" id="ARBA00023004"/>
    </source>
</evidence>
<dbReference type="RefSeq" id="WP_160773867.1">
    <property type="nucleotide sequence ID" value="NZ_WUMV01000001.1"/>
</dbReference>
<keyword evidence="2 6" id="KW-0349">Heme</keyword>
<keyword evidence="1" id="KW-0813">Transport</keyword>
<evidence type="ECO:0000256" key="6">
    <source>
        <dbReference type="PROSITE-ProRule" id="PRU00433"/>
    </source>
</evidence>
<evidence type="ECO:0000313" key="8">
    <source>
        <dbReference type="EMBL" id="MXN63625.1"/>
    </source>
</evidence>
<dbReference type="PANTHER" id="PTHR37823">
    <property type="entry name" value="CYTOCHROME C-553-LIKE"/>
    <property type="match status" value="1"/>
</dbReference>
<dbReference type="InterPro" id="IPR036909">
    <property type="entry name" value="Cyt_c-like_dom_sf"/>
</dbReference>
<evidence type="ECO:0000256" key="3">
    <source>
        <dbReference type="ARBA" id="ARBA00022723"/>
    </source>
</evidence>
<dbReference type="SUPFAM" id="SSF46626">
    <property type="entry name" value="Cytochrome c"/>
    <property type="match status" value="1"/>
</dbReference>
<dbReference type="Pfam" id="PF00034">
    <property type="entry name" value="Cytochrom_C"/>
    <property type="match status" value="1"/>
</dbReference>
<evidence type="ECO:0000256" key="1">
    <source>
        <dbReference type="ARBA" id="ARBA00022448"/>
    </source>
</evidence>
<organism evidence="8 9">
    <name type="scientific">Stappia sediminis</name>
    <dbReference type="NCBI Taxonomy" id="2692190"/>
    <lineage>
        <taxon>Bacteria</taxon>
        <taxon>Pseudomonadati</taxon>
        <taxon>Pseudomonadota</taxon>
        <taxon>Alphaproteobacteria</taxon>
        <taxon>Hyphomicrobiales</taxon>
        <taxon>Stappiaceae</taxon>
        <taxon>Stappia</taxon>
    </lineage>
</organism>
<keyword evidence="4" id="KW-0249">Electron transport</keyword>
<reference evidence="8 9" key="1">
    <citation type="submission" date="2019-12" db="EMBL/GenBank/DDBJ databases">
        <authorList>
            <person name="Li M."/>
        </authorList>
    </citation>
    <scope>NUCLEOTIDE SEQUENCE [LARGE SCALE GENOMIC DNA]</scope>
    <source>
        <strain evidence="8 9">GBMRC 2046</strain>
    </source>
</reference>
<dbReference type="PANTHER" id="PTHR37823:SF1">
    <property type="entry name" value="CYTOCHROME C-553-LIKE"/>
    <property type="match status" value="1"/>
</dbReference>
<dbReference type="Gene3D" id="1.10.760.10">
    <property type="entry name" value="Cytochrome c-like domain"/>
    <property type="match status" value="1"/>
</dbReference>
<sequence length="140" mass="14699">MKQKGILLLVGIAAAAAVAYRFGFESRDTGKAPAGKAIVSVEVPEMTGVAEAGEALFSANCASCHGENAAGREGFGPPLVHKIYEPGHHADGAFYLAAARGVRAHHWPFGDMPPVEGLTENDIAKIVEYVRTLQRANGIS</sequence>
<evidence type="ECO:0000259" key="7">
    <source>
        <dbReference type="PROSITE" id="PS51007"/>
    </source>
</evidence>
<dbReference type="InterPro" id="IPR051811">
    <property type="entry name" value="Cytochrome_c550/c551-like"/>
</dbReference>
<dbReference type="Proteomes" id="UP000433101">
    <property type="component" value="Unassembled WGS sequence"/>
</dbReference>
<dbReference type="PROSITE" id="PS51007">
    <property type="entry name" value="CYTC"/>
    <property type="match status" value="1"/>
</dbReference>
<dbReference type="GO" id="GO:0009055">
    <property type="term" value="F:electron transfer activity"/>
    <property type="evidence" value="ECO:0007669"/>
    <property type="project" value="InterPro"/>
</dbReference>
<keyword evidence="9" id="KW-1185">Reference proteome</keyword>
<protein>
    <submittedName>
        <fullName evidence="8">C-type cytochrome</fullName>
    </submittedName>
</protein>
<evidence type="ECO:0000256" key="4">
    <source>
        <dbReference type="ARBA" id="ARBA00022982"/>
    </source>
</evidence>
<comment type="caution">
    <text evidence="8">The sequence shown here is derived from an EMBL/GenBank/DDBJ whole genome shotgun (WGS) entry which is preliminary data.</text>
</comment>
<evidence type="ECO:0000256" key="2">
    <source>
        <dbReference type="ARBA" id="ARBA00022617"/>
    </source>
</evidence>
<accession>A0A7X3LR85</accession>
<dbReference type="GO" id="GO:0046872">
    <property type="term" value="F:metal ion binding"/>
    <property type="evidence" value="ECO:0007669"/>
    <property type="project" value="UniProtKB-KW"/>
</dbReference>
<feature type="domain" description="Cytochrome c" evidence="7">
    <location>
        <begin position="48"/>
        <end position="134"/>
    </location>
</feature>
<dbReference type="AlphaFoldDB" id="A0A7X3LR85"/>
<keyword evidence="3 6" id="KW-0479">Metal-binding</keyword>
<dbReference type="InterPro" id="IPR009056">
    <property type="entry name" value="Cyt_c-like_dom"/>
</dbReference>
<name>A0A7X3LR85_9HYPH</name>